<comment type="caution">
    <text evidence="9">The sequence shown here is derived from an EMBL/GenBank/DDBJ whole genome shotgun (WGS) entry which is preliminary data.</text>
</comment>
<evidence type="ECO:0000256" key="7">
    <source>
        <dbReference type="ARBA" id="ARBA00023136"/>
    </source>
</evidence>
<evidence type="ECO:0000259" key="8">
    <source>
        <dbReference type="Pfam" id="PF00535"/>
    </source>
</evidence>
<dbReference type="GO" id="GO:0099621">
    <property type="term" value="F:undecaprenyl-phosphate 4-deoxy-4-formamido-L-arabinose transferase activity"/>
    <property type="evidence" value="ECO:0007669"/>
    <property type="project" value="TreeGrafter"/>
</dbReference>
<proteinExistence type="predicted"/>
<keyword evidence="3" id="KW-0808">Transferase</keyword>
<keyword evidence="2" id="KW-0328">Glycosyltransferase</keyword>
<dbReference type="InterPro" id="IPR029044">
    <property type="entry name" value="Nucleotide-diphossugar_trans"/>
</dbReference>
<dbReference type="SUPFAM" id="SSF53448">
    <property type="entry name" value="Nucleotide-diphospho-sugar transferases"/>
    <property type="match status" value="1"/>
</dbReference>
<evidence type="ECO:0000256" key="3">
    <source>
        <dbReference type="ARBA" id="ARBA00022679"/>
    </source>
</evidence>
<sequence length="236" mass="27086">MPDLSLILPVLNEENIITPVVEDIMKVLELINISFEIILVENESTDRTWEVINLLAEKDKRIVATRTKQGYGSAIIAGIKIARGDFICYMPSDGQIDSKILIPLWQEAKTGKADVVKIRRKNRESIIRLVRSKAFNLLTRFLYPIDVSDINGSPRIIKTDKLKQLELSFTDSFIDTEFAVKAHLLGWKFKEIAMTNLVRVGGKSTVGIHTIIEFLRNLWSLRLDIKFINWQEKYLN</sequence>
<keyword evidence="5" id="KW-0448">Lipopolysaccharide biosynthesis</keyword>
<dbReference type="PANTHER" id="PTHR48090:SF3">
    <property type="entry name" value="UNDECAPRENYL-PHOSPHATE 4-DEOXY-4-FORMAMIDO-L-ARABINOSE TRANSFERASE"/>
    <property type="match status" value="1"/>
</dbReference>
<evidence type="ECO:0000313" key="10">
    <source>
        <dbReference type="Proteomes" id="UP000177092"/>
    </source>
</evidence>
<dbReference type="InterPro" id="IPR001173">
    <property type="entry name" value="Glyco_trans_2-like"/>
</dbReference>
<dbReference type="GO" id="GO:0009103">
    <property type="term" value="P:lipopolysaccharide biosynthetic process"/>
    <property type="evidence" value="ECO:0007669"/>
    <property type="project" value="UniProtKB-KW"/>
</dbReference>
<dbReference type="AlphaFoldDB" id="A0A1F6A9V3"/>
<protein>
    <recommendedName>
        <fullName evidence="8">Glycosyltransferase 2-like domain-containing protein</fullName>
    </recommendedName>
</protein>
<dbReference type="Pfam" id="PF00535">
    <property type="entry name" value="Glycos_transf_2"/>
    <property type="match status" value="1"/>
</dbReference>
<dbReference type="CDD" id="cd04179">
    <property type="entry name" value="DPM_DPG-synthase_like"/>
    <property type="match status" value="1"/>
</dbReference>
<keyword evidence="4" id="KW-0812">Transmembrane</keyword>
<evidence type="ECO:0000256" key="6">
    <source>
        <dbReference type="ARBA" id="ARBA00022989"/>
    </source>
</evidence>
<evidence type="ECO:0000313" key="9">
    <source>
        <dbReference type="EMBL" id="OGG21222.1"/>
    </source>
</evidence>
<dbReference type="InterPro" id="IPR050256">
    <property type="entry name" value="Glycosyltransferase_2"/>
</dbReference>
<dbReference type="PANTHER" id="PTHR48090">
    <property type="entry name" value="UNDECAPRENYL-PHOSPHATE 4-DEOXY-4-FORMAMIDO-L-ARABINOSE TRANSFERASE-RELATED"/>
    <property type="match status" value="1"/>
</dbReference>
<organism evidence="9 10">
    <name type="scientific">Candidatus Gottesmanbacteria bacterium RIFCSPHIGHO2_02_FULL_40_13</name>
    <dbReference type="NCBI Taxonomy" id="1798384"/>
    <lineage>
        <taxon>Bacteria</taxon>
        <taxon>Candidatus Gottesmaniibacteriota</taxon>
    </lineage>
</organism>
<evidence type="ECO:0000256" key="1">
    <source>
        <dbReference type="ARBA" id="ARBA00022475"/>
    </source>
</evidence>
<keyword evidence="6" id="KW-1133">Transmembrane helix</keyword>
<dbReference type="EMBL" id="MFJN01000026">
    <property type="protein sequence ID" value="OGG21222.1"/>
    <property type="molecule type" value="Genomic_DNA"/>
</dbReference>
<evidence type="ECO:0000256" key="5">
    <source>
        <dbReference type="ARBA" id="ARBA00022985"/>
    </source>
</evidence>
<evidence type="ECO:0000256" key="2">
    <source>
        <dbReference type="ARBA" id="ARBA00022676"/>
    </source>
</evidence>
<gene>
    <name evidence="9" type="ORF">A3D03_04870</name>
</gene>
<dbReference type="Proteomes" id="UP000177092">
    <property type="component" value="Unassembled WGS sequence"/>
</dbReference>
<reference evidence="9 10" key="1">
    <citation type="journal article" date="2016" name="Nat. Commun.">
        <title>Thousands of microbial genomes shed light on interconnected biogeochemical processes in an aquifer system.</title>
        <authorList>
            <person name="Anantharaman K."/>
            <person name="Brown C.T."/>
            <person name="Hug L.A."/>
            <person name="Sharon I."/>
            <person name="Castelle C.J."/>
            <person name="Probst A.J."/>
            <person name="Thomas B.C."/>
            <person name="Singh A."/>
            <person name="Wilkins M.J."/>
            <person name="Karaoz U."/>
            <person name="Brodie E.L."/>
            <person name="Williams K.H."/>
            <person name="Hubbard S.S."/>
            <person name="Banfield J.F."/>
        </authorList>
    </citation>
    <scope>NUCLEOTIDE SEQUENCE [LARGE SCALE GENOMIC DNA]</scope>
</reference>
<keyword evidence="7" id="KW-0472">Membrane</keyword>
<dbReference type="STRING" id="1798384.A3D03_04870"/>
<feature type="domain" description="Glycosyltransferase 2-like" evidence="8">
    <location>
        <begin position="5"/>
        <end position="159"/>
    </location>
</feature>
<keyword evidence="1" id="KW-1003">Cell membrane</keyword>
<dbReference type="GO" id="GO:0005886">
    <property type="term" value="C:plasma membrane"/>
    <property type="evidence" value="ECO:0007669"/>
    <property type="project" value="TreeGrafter"/>
</dbReference>
<evidence type="ECO:0000256" key="4">
    <source>
        <dbReference type="ARBA" id="ARBA00022692"/>
    </source>
</evidence>
<name>A0A1F6A9V3_9BACT</name>
<dbReference type="Gene3D" id="3.90.550.10">
    <property type="entry name" value="Spore Coat Polysaccharide Biosynthesis Protein SpsA, Chain A"/>
    <property type="match status" value="1"/>
</dbReference>
<accession>A0A1F6A9V3</accession>